<dbReference type="PANTHER" id="PTHR16166">
    <property type="entry name" value="VACUOLAR PROTEIN SORTING-ASSOCIATED PROTEIN VPS13"/>
    <property type="match status" value="1"/>
</dbReference>
<dbReference type="OrthoDB" id="272810at2759"/>
<evidence type="ECO:0000313" key="4">
    <source>
        <dbReference type="Proteomes" id="UP000518266"/>
    </source>
</evidence>
<proteinExistence type="predicted"/>
<dbReference type="CDD" id="cd23453">
    <property type="entry name" value="beta-trefoil_Ricin_VPS13D"/>
    <property type="match status" value="1"/>
</dbReference>
<keyword evidence="4" id="KW-1185">Reference proteome</keyword>
<feature type="compositionally biased region" description="Basic and acidic residues" evidence="1">
    <location>
        <begin position="13"/>
        <end position="24"/>
    </location>
</feature>
<dbReference type="Pfam" id="PF25036">
    <property type="entry name" value="VPS13_VAB"/>
    <property type="match status" value="1"/>
</dbReference>
<dbReference type="InterPro" id="IPR015940">
    <property type="entry name" value="UBA"/>
</dbReference>
<dbReference type="Proteomes" id="UP000518266">
    <property type="component" value="Unassembled WGS sequence"/>
</dbReference>
<feature type="region of interest" description="Disordered" evidence="1">
    <location>
        <begin position="13"/>
        <end position="39"/>
    </location>
</feature>
<dbReference type="Pfam" id="PF25033">
    <property type="entry name" value="VPS13_M"/>
    <property type="match status" value="1"/>
</dbReference>
<evidence type="ECO:0000259" key="2">
    <source>
        <dbReference type="PROSITE" id="PS50030"/>
    </source>
</evidence>
<name>A0A7J5ZDF8_DISMA</name>
<gene>
    <name evidence="3" type="ORF">F7725_000127</name>
</gene>
<accession>A0A7J5ZDF8</accession>
<dbReference type="GO" id="GO:0045053">
    <property type="term" value="P:protein retention in Golgi apparatus"/>
    <property type="evidence" value="ECO:0007669"/>
    <property type="project" value="TreeGrafter"/>
</dbReference>
<dbReference type="PROSITE" id="PS50231">
    <property type="entry name" value="RICIN_B_LECTIN"/>
    <property type="match status" value="1"/>
</dbReference>
<evidence type="ECO:0000313" key="3">
    <source>
        <dbReference type="EMBL" id="KAF3859872.1"/>
    </source>
</evidence>
<feature type="domain" description="UBA" evidence="2">
    <location>
        <begin position="534"/>
        <end position="578"/>
    </location>
</feature>
<dbReference type="InterPro" id="IPR026847">
    <property type="entry name" value="VPS13"/>
</dbReference>
<dbReference type="InterPro" id="IPR041969">
    <property type="entry name" value="VP13D_UBA"/>
</dbReference>
<comment type="caution">
    <text evidence="3">The sequence shown here is derived from an EMBL/GenBank/DDBJ whole genome shotgun (WGS) entry which is preliminary data.</text>
</comment>
<dbReference type="PANTHER" id="PTHR16166:SF141">
    <property type="entry name" value="INTERMEMBRANE LIPID TRANSFER PROTEIN VPS13D"/>
    <property type="match status" value="1"/>
</dbReference>
<dbReference type="CDD" id="cd14306">
    <property type="entry name" value="UBA_VP13D"/>
    <property type="match status" value="1"/>
</dbReference>
<feature type="compositionally biased region" description="Basic and acidic residues" evidence="1">
    <location>
        <begin position="1630"/>
        <end position="1653"/>
    </location>
</feature>
<organism evidence="3 4">
    <name type="scientific">Dissostichus mawsoni</name>
    <name type="common">Antarctic cod</name>
    <dbReference type="NCBI Taxonomy" id="36200"/>
    <lineage>
        <taxon>Eukaryota</taxon>
        <taxon>Metazoa</taxon>
        <taxon>Chordata</taxon>
        <taxon>Craniata</taxon>
        <taxon>Vertebrata</taxon>
        <taxon>Euteleostomi</taxon>
        <taxon>Actinopterygii</taxon>
        <taxon>Neopterygii</taxon>
        <taxon>Teleostei</taxon>
        <taxon>Neoteleostei</taxon>
        <taxon>Acanthomorphata</taxon>
        <taxon>Eupercaria</taxon>
        <taxon>Perciformes</taxon>
        <taxon>Notothenioidei</taxon>
        <taxon>Nototheniidae</taxon>
        <taxon>Dissostichus</taxon>
    </lineage>
</organism>
<dbReference type="GO" id="GO:0007005">
    <property type="term" value="P:mitochondrion organization"/>
    <property type="evidence" value="ECO:0007669"/>
    <property type="project" value="TreeGrafter"/>
</dbReference>
<dbReference type="EMBL" id="JAAKFY010000002">
    <property type="protein sequence ID" value="KAF3859872.1"/>
    <property type="molecule type" value="Genomic_DNA"/>
</dbReference>
<feature type="region of interest" description="Disordered" evidence="1">
    <location>
        <begin position="1618"/>
        <end position="1653"/>
    </location>
</feature>
<dbReference type="InterPro" id="IPR009543">
    <property type="entry name" value="VPS13_VAB"/>
</dbReference>
<protein>
    <recommendedName>
        <fullName evidence="2">UBA domain-containing protein</fullName>
    </recommendedName>
</protein>
<evidence type="ECO:0000256" key="1">
    <source>
        <dbReference type="SAM" id="MobiDB-lite"/>
    </source>
</evidence>
<reference evidence="3 4" key="1">
    <citation type="submission" date="2020-03" db="EMBL/GenBank/DDBJ databases">
        <title>Dissostichus mawsoni Genome sequencing and assembly.</title>
        <authorList>
            <person name="Park H."/>
        </authorList>
    </citation>
    <scope>NUCLEOTIDE SEQUENCE [LARGE SCALE GENOMIC DNA]</scope>
    <source>
        <strain evidence="3">DM0001</strain>
        <tissue evidence="3">Muscle</tissue>
    </source>
</reference>
<dbReference type="SUPFAM" id="SSF46934">
    <property type="entry name" value="UBA-like"/>
    <property type="match status" value="1"/>
</dbReference>
<feature type="region of interest" description="Disordered" evidence="1">
    <location>
        <begin position="330"/>
        <end position="354"/>
    </location>
</feature>
<dbReference type="GO" id="GO:0006623">
    <property type="term" value="P:protein targeting to vacuole"/>
    <property type="evidence" value="ECO:0007669"/>
    <property type="project" value="TreeGrafter"/>
</dbReference>
<dbReference type="InterPro" id="IPR056747">
    <property type="entry name" value="VPS13-like_M"/>
</dbReference>
<dbReference type="PROSITE" id="PS50030">
    <property type="entry name" value="UBA"/>
    <property type="match status" value="1"/>
</dbReference>
<dbReference type="Gene3D" id="1.10.8.10">
    <property type="entry name" value="DNA helicase RuvA subunit, C-terminal domain"/>
    <property type="match status" value="1"/>
</dbReference>
<dbReference type="InterPro" id="IPR009060">
    <property type="entry name" value="UBA-like_sf"/>
</dbReference>
<sequence length="1914" mass="212860">MIIMLGLKERVRAAGRNSEPEKPRTPPSSSKGFTLGRPQVPDTWGGDEPHILEEHVCLLDCIALDLQEVDIFAAERLPCGKPPESSDLIFPSYSVRRTGENLLKDCCRLELKVERNLDKELSHAVPDMSIHGCLSSVHCSLDLEHYQLIRGLLENNLGEPFEDFLRPYNLQDPSSYTVLSGDVYTSMSFLVDMMDVSLELLDSPTHTEDKRSLARFDFMKSKLLFESFSNGSKSVNLVSHSLLAYDTRCKGPNKSPDRAAGGRHNVFDCILQPSKTGTNRATLQLELHYRSTRDSSCFTVVLNNLRVFLIFDWLQLVRDFLRVPVEKVPGAAEPGQSRPCDASTDPGPATTGAVMPKTVKSGVVTKRSTVPVTQDRCLEVKINVTGTEFVVVEDSSCLDTNAIILKGTTVLTYKPRLLDRPFSGSLAGIEVFSCRLGSEQETALSIIDPVNIQVELCGSPTYQSSSGLLDAFNVEDIPPLLEIQFPTLDIRLSYNDIQLFLAIARSIPTSSSALPSDCESSTEPAATPKDLFRQKTEALIAGQLTHLQDLGFRKEDCKRALIHCKGQLDQAATWLLENAENMAGHARARANSASSNHSAPLSGVEVKAESVCICFIDDCLDCDIPLAELTFSRLYVLQRIGSTQEGNASFTLSGDYFNRELSGWEPFIEPWPCFLSWQQQAAGRIHPPRFKMGIRAKQRLDVNITSVLLEQYNTTKSSWIADYCKEEEQTPQSSPPLPWMGSSVDPPSFVQTRSTATLTCLEQQILSRADVKLSKRRQPFVPYALRNHTGCTMWFATLTTTPTRVALSHSSSADSISDVHGPGTDDTHNVSQWREVLPGEEVPFEFEAREKLRHRQTHELKLHQLLVRVCGWEQVKPVSVDKVGVFFRYAAPDRNSSSNTFSALPPVRVVFSITMEGSARKVITVRSSLMVKNRLDVPMEVRLDSPSAPDKPVVLPPILPSQALAVPLHLTSWRLQARPKGLGVFFCKVPIHWTSVERPGEISSSKRDCQSADFDDSLKHFVWSSKRRTIRSSSAAKRVAGSAKEIYRQPGHTIYLLPTMVLANLLPCDLNYFIKGTSIRGSLKPGKEAVLHPADTSQNMELELLIPPGTQNYVVRMRLYDTNKHLLCLTIRIILRAQGALKILISAPTGLSTRLDNGKADAAGQFEEHELARSLSPLLFCYTDKEQPAICHMSNINVCRPFNVPCLIHTGISVRKGKGRYRDTHIVTFAPRYLLDNRSTHKLAFAQREFARGKGTVNPEGYISTLPGSSVVFHWPRNDYDQLLCVRLMDTPNCTWSGGFEVNKPKSFHVNMRDTLGSCFFLRTEITLKGATYQISFSDTDQLPPPFRIDNISEVPIQCWQHGVADVRLHTEVKADCVLDYACDEPTLPPYLTLTVKGAGSSEVTADMNFFREYNKLYYENFIYIAATHTFSPKVEKRPVGKKRLVSCAELVLDVDTKTQRVILKKKEPGKRSQLWRMTGTGMLCHEGSSPPQSKPAQPRPLDSSLVLDIAGLAAVSDNSFEPLMLRRPDSRRSTTQTWFFSSGMLTCGLPRLVVQVKGGLSGLYDGAEVVLGPDSGLQAPGPEQQFINQKMRPGSGVLSVQVLPDGPTRVLQISDFNQRRMIRSSPSTEQDRGKGEVKKKEPEQELDCSESKLRPQLHSRLLTAAVLNQSSATRLHSRLLTAAVLNQSSATRLHSRVGEPGGGVGISGQQGPRGAVFTTLSGIDVHFTRTAANEVDNQLLGSTQPVMLCVTPSCSDSSVSDSGPALQVNSVKVPSSLMLTDLFKHLMVTARRFTVIIEEKLLLKLLSFFGYGQTEAELEKFDENIYEKPNEESGPPKRYYFENLKISLPQVKLSVFTSHKLPPDLKALKGTLGFPLVRFEDAVINMYPFTRVHPYETQEILINDILKHFREVR</sequence>